<dbReference type="EMBL" id="CM034409">
    <property type="protein sequence ID" value="KAJ0171781.1"/>
    <property type="molecule type" value="Genomic_DNA"/>
</dbReference>
<reference evidence="1 2" key="1">
    <citation type="journal article" date="2021" name="Front. Genet.">
        <title>Chromosome-Level Genome Assembly Reveals Significant Gene Expansion in the Toll and IMD Signaling Pathways of Dendrolimus kikuchii.</title>
        <authorList>
            <person name="Zhou J."/>
            <person name="Wu P."/>
            <person name="Xiong Z."/>
            <person name="Liu N."/>
            <person name="Zhao N."/>
            <person name="Ji M."/>
            <person name="Qiu Y."/>
            <person name="Yang B."/>
        </authorList>
    </citation>
    <scope>NUCLEOTIDE SEQUENCE [LARGE SCALE GENOMIC DNA]</scope>
    <source>
        <strain evidence="1">Ann1</strain>
    </source>
</reference>
<organism evidence="1 2">
    <name type="scientific">Dendrolimus kikuchii</name>
    <dbReference type="NCBI Taxonomy" id="765133"/>
    <lineage>
        <taxon>Eukaryota</taxon>
        <taxon>Metazoa</taxon>
        <taxon>Ecdysozoa</taxon>
        <taxon>Arthropoda</taxon>
        <taxon>Hexapoda</taxon>
        <taxon>Insecta</taxon>
        <taxon>Pterygota</taxon>
        <taxon>Neoptera</taxon>
        <taxon>Endopterygota</taxon>
        <taxon>Lepidoptera</taxon>
        <taxon>Glossata</taxon>
        <taxon>Ditrysia</taxon>
        <taxon>Bombycoidea</taxon>
        <taxon>Lasiocampidae</taxon>
        <taxon>Dendrolimus</taxon>
    </lineage>
</organism>
<gene>
    <name evidence="1" type="ORF">K1T71_012544</name>
</gene>
<proteinExistence type="predicted"/>
<sequence length="63" mass="7614">MQYQSNEDDDLQYRIFGESYNFPLGNGGRKKKTYLTSTRYYYIEVRKRKLSLKRDTALIMYSV</sequence>
<name>A0ACC1CJN0_9NEOP</name>
<comment type="caution">
    <text evidence="1">The sequence shown here is derived from an EMBL/GenBank/DDBJ whole genome shotgun (WGS) entry which is preliminary data.</text>
</comment>
<accession>A0ACC1CJN0</accession>
<dbReference type="Proteomes" id="UP000824533">
    <property type="component" value="Linkage Group LG23"/>
</dbReference>
<keyword evidence="2" id="KW-1185">Reference proteome</keyword>
<protein>
    <submittedName>
        <fullName evidence="1">Uncharacterized protein</fullName>
    </submittedName>
</protein>
<evidence type="ECO:0000313" key="2">
    <source>
        <dbReference type="Proteomes" id="UP000824533"/>
    </source>
</evidence>
<evidence type="ECO:0000313" key="1">
    <source>
        <dbReference type="EMBL" id="KAJ0171781.1"/>
    </source>
</evidence>